<gene>
    <name evidence="1" type="ORF">DesyoDRAFT_5223</name>
</gene>
<reference evidence="1 2" key="1">
    <citation type="submission" date="2011-11" db="EMBL/GenBank/DDBJ databases">
        <title>The Noncontiguous Finished genome of Desulfosporosinus youngiae DSM 17734.</title>
        <authorList>
            <consortium name="US DOE Joint Genome Institute (JGI-PGF)"/>
            <person name="Lucas S."/>
            <person name="Han J."/>
            <person name="Lapidus A."/>
            <person name="Cheng J.-F."/>
            <person name="Goodwin L."/>
            <person name="Pitluck S."/>
            <person name="Peters L."/>
            <person name="Ovchinnikova G."/>
            <person name="Lu M."/>
            <person name="Land M.L."/>
            <person name="Hauser L."/>
            <person name="Pester M."/>
            <person name="Spring S."/>
            <person name="Ollivier B."/>
            <person name="Rattei T."/>
            <person name="Klenk H.-P."/>
            <person name="Wagner M."/>
            <person name="Loy A."/>
            <person name="Woyke T.J."/>
        </authorList>
    </citation>
    <scope>NUCLEOTIDE SEQUENCE [LARGE SCALE GENOMIC DNA]</scope>
    <source>
        <strain evidence="1 2">DSM 17734</strain>
    </source>
</reference>
<proteinExistence type="predicted"/>
<dbReference type="AlphaFoldDB" id="H5XZV8"/>
<sequence length="70" mass="7553">MLEKMTEAKINSLIQKACDGLINQVEQGLIDKESFDAVSGLIEAVNNGSCPENDTNVMGFCVCPETSETE</sequence>
<organism evidence="1 2">
    <name type="scientific">Desulfosporosinus youngiae DSM 17734</name>
    <dbReference type="NCBI Taxonomy" id="768710"/>
    <lineage>
        <taxon>Bacteria</taxon>
        <taxon>Bacillati</taxon>
        <taxon>Bacillota</taxon>
        <taxon>Clostridia</taxon>
        <taxon>Eubacteriales</taxon>
        <taxon>Desulfitobacteriaceae</taxon>
        <taxon>Desulfosporosinus</taxon>
    </lineage>
</organism>
<accession>H5XZV8</accession>
<dbReference type="EMBL" id="CM001441">
    <property type="protein sequence ID" value="EHQ92154.1"/>
    <property type="molecule type" value="Genomic_DNA"/>
</dbReference>
<dbReference type="HOGENOM" id="CLU_2751290_0_0_9"/>
<dbReference type="STRING" id="768710.DesyoDRAFT_5223"/>
<dbReference type="RefSeq" id="WP_007787415.1">
    <property type="nucleotide sequence ID" value="NZ_CM001441.1"/>
</dbReference>
<keyword evidence="2" id="KW-1185">Reference proteome</keyword>
<dbReference type="Proteomes" id="UP000005104">
    <property type="component" value="Chromosome"/>
</dbReference>
<evidence type="ECO:0000313" key="2">
    <source>
        <dbReference type="Proteomes" id="UP000005104"/>
    </source>
</evidence>
<name>H5XZV8_9FIRM</name>
<protein>
    <submittedName>
        <fullName evidence="1">Uncharacterized protein</fullName>
    </submittedName>
</protein>
<evidence type="ECO:0000313" key="1">
    <source>
        <dbReference type="EMBL" id="EHQ92154.1"/>
    </source>
</evidence>